<evidence type="ECO:0000259" key="2">
    <source>
        <dbReference type="PROSITE" id="PS50127"/>
    </source>
</evidence>
<dbReference type="Pfam" id="PF00179">
    <property type="entry name" value="UQ_con"/>
    <property type="match status" value="1"/>
</dbReference>
<feature type="domain" description="UBC core" evidence="2">
    <location>
        <begin position="30"/>
        <end position="189"/>
    </location>
</feature>
<proteinExistence type="predicted"/>
<dbReference type="PANTHER" id="PTHR24067">
    <property type="entry name" value="UBIQUITIN-CONJUGATING ENZYME E2"/>
    <property type="match status" value="1"/>
</dbReference>
<dbReference type="EMBL" id="JADGIZ020000006">
    <property type="protein sequence ID" value="KAL2918624.1"/>
    <property type="molecule type" value="Genomic_DNA"/>
</dbReference>
<dbReference type="Proteomes" id="UP001527925">
    <property type="component" value="Unassembled WGS sequence"/>
</dbReference>
<dbReference type="Gene3D" id="3.10.110.10">
    <property type="entry name" value="Ubiquitin Conjugating Enzyme"/>
    <property type="match status" value="1"/>
</dbReference>
<name>A0ABR4NGF8_9FUNG</name>
<evidence type="ECO:0000256" key="1">
    <source>
        <dbReference type="ARBA" id="ARBA00022786"/>
    </source>
</evidence>
<dbReference type="SUPFAM" id="SSF54495">
    <property type="entry name" value="UBC-like"/>
    <property type="match status" value="1"/>
</dbReference>
<gene>
    <name evidence="3" type="ORF">HK105_202025</name>
</gene>
<dbReference type="CDD" id="cd23814">
    <property type="entry name" value="UEV_AKTIP"/>
    <property type="match status" value="1"/>
</dbReference>
<comment type="caution">
    <text evidence="3">The sequence shown here is derived from an EMBL/GenBank/DDBJ whole genome shotgun (WGS) entry which is preliminary data.</text>
</comment>
<dbReference type="InterPro" id="IPR000608">
    <property type="entry name" value="UBC"/>
</dbReference>
<dbReference type="SMART" id="SM00212">
    <property type="entry name" value="UBCc"/>
    <property type="match status" value="1"/>
</dbReference>
<protein>
    <recommendedName>
        <fullName evidence="2">UBC core domain-containing protein</fullName>
    </recommendedName>
</protein>
<dbReference type="PROSITE" id="PS50127">
    <property type="entry name" value="UBC_2"/>
    <property type="match status" value="1"/>
</dbReference>
<dbReference type="InterPro" id="IPR050113">
    <property type="entry name" value="Ub_conjugating_enzyme"/>
</dbReference>
<evidence type="ECO:0000313" key="4">
    <source>
        <dbReference type="Proteomes" id="UP001527925"/>
    </source>
</evidence>
<keyword evidence="4" id="KW-1185">Reference proteome</keyword>
<dbReference type="InterPro" id="IPR016135">
    <property type="entry name" value="UBQ-conjugating_enzyme/RWD"/>
</dbReference>
<reference evidence="3 4" key="1">
    <citation type="submission" date="2023-09" db="EMBL/GenBank/DDBJ databases">
        <title>Pangenome analysis of Batrachochytrium dendrobatidis and related Chytrids.</title>
        <authorList>
            <person name="Yacoub M.N."/>
            <person name="Stajich J.E."/>
            <person name="James T.Y."/>
        </authorList>
    </citation>
    <scope>NUCLEOTIDE SEQUENCE [LARGE SCALE GENOMIC DNA]</scope>
    <source>
        <strain evidence="3 4">JEL0888</strain>
    </source>
</reference>
<sequence>MNDNESQTSNLFRRYQLLIDKNLRGAKVCPAGVYVVPDSNNIYRGSHCPGLAAAPRPSTANPPPPAASVWHGTIFVHRGYFKEGVFKFLIEIPSDYPASIPTVRFVTDMFHPLIDREGYFNLSQQFPHWRPYKDFISHILHYIKNSFRESVISNLQEPACFNVEALRMFNNERTYFAKLAAQCAQMSSSEPILFDRDSNHIMTFTPIDETKFNELRKKLHDAVGSKE</sequence>
<keyword evidence="1" id="KW-0833">Ubl conjugation pathway</keyword>
<evidence type="ECO:0000313" key="3">
    <source>
        <dbReference type="EMBL" id="KAL2918624.1"/>
    </source>
</evidence>
<accession>A0ABR4NGF8</accession>
<organism evidence="3 4">
    <name type="scientific">Polyrhizophydium stewartii</name>
    <dbReference type="NCBI Taxonomy" id="2732419"/>
    <lineage>
        <taxon>Eukaryota</taxon>
        <taxon>Fungi</taxon>
        <taxon>Fungi incertae sedis</taxon>
        <taxon>Chytridiomycota</taxon>
        <taxon>Chytridiomycota incertae sedis</taxon>
        <taxon>Chytridiomycetes</taxon>
        <taxon>Rhizophydiales</taxon>
        <taxon>Rhizophydiales incertae sedis</taxon>
        <taxon>Polyrhizophydium</taxon>
    </lineage>
</organism>